<keyword evidence="2" id="KW-1185">Reference proteome</keyword>
<dbReference type="EMBL" id="SFCI01001996">
    <property type="protein sequence ID" value="TFY74588.1"/>
    <property type="molecule type" value="Genomic_DNA"/>
</dbReference>
<evidence type="ECO:0000313" key="1">
    <source>
        <dbReference type="EMBL" id="TFY74588.1"/>
    </source>
</evidence>
<comment type="caution">
    <text evidence="1">The sequence shown here is derived from an EMBL/GenBank/DDBJ whole genome shotgun (WGS) entry which is preliminary data.</text>
</comment>
<reference evidence="1 2" key="1">
    <citation type="submission" date="2019-02" db="EMBL/GenBank/DDBJ databases">
        <title>Genome sequencing of the rare red list fungi Hericium alpestre (H. flagellum).</title>
        <authorList>
            <person name="Buettner E."/>
            <person name="Kellner H."/>
        </authorList>
    </citation>
    <scope>NUCLEOTIDE SEQUENCE [LARGE SCALE GENOMIC DNA]</scope>
    <source>
        <strain evidence="1 2">DSM 108284</strain>
    </source>
</reference>
<gene>
    <name evidence="1" type="ORF">EWM64_g9423</name>
</gene>
<accession>A0A4Y9ZM45</accession>
<dbReference type="Proteomes" id="UP000298061">
    <property type="component" value="Unassembled WGS sequence"/>
</dbReference>
<proteinExistence type="predicted"/>
<protein>
    <submittedName>
        <fullName evidence="1">Uncharacterized protein</fullName>
    </submittedName>
</protein>
<sequence>MLIPIEIHREITLLYLSEAFWDLIVEPPGVDKNWDPLSSLLHTSSQFRQVTTDYIRPIFGEPSLPESTPSIANYRGILAELKRINAIAHTGDPRELLDTARATSVANTPPDCKSPLLQLARLFAEVVLQLRLCEPEFNSHFGEGSRIMAERANAPTYAKFYRFIDDVPGSVQWRVFMRILSRLVSLFLLVGRTMCLKLSVATAITWFPAAWLLPSSLYTPGSPVDRIITGMIQVMKSLKNLRQDAFARTPIQGLICEDLPTSPAVFEAVHLQEVWRRLEPPSGFAGDDPRVDYCRQTKAEITSFLSAAERDALLSAWRIRQESGGDQAVVVAPEQPIGL</sequence>
<organism evidence="1 2">
    <name type="scientific">Hericium alpestre</name>
    <dbReference type="NCBI Taxonomy" id="135208"/>
    <lineage>
        <taxon>Eukaryota</taxon>
        <taxon>Fungi</taxon>
        <taxon>Dikarya</taxon>
        <taxon>Basidiomycota</taxon>
        <taxon>Agaricomycotina</taxon>
        <taxon>Agaricomycetes</taxon>
        <taxon>Russulales</taxon>
        <taxon>Hericiaceae</taxon>
        <taxon>Hericium</taxon>
    </lineage>
</organism>
<dbReference type="AlphaFoldDB" id="A0A4Y9ZM45"/>
<name>A0A4Y9ZM45_9AGAM</name>
<evidence type="ECO:0000313" key="2">
    <source>
        <dbReference type="Proteomes" id="UP000298061"/>
    </source>
</evidence>